<keyword evidence="5" id="KW-0808">Transferase</keyword>
<dbReference type="InterPro" id="IPR011611">
    <property type="entry name" value="PfkB_dom"/>
</dbReference>
<dbReference type="Pfam" id="PF00294">
    <property type="entry name" value="PfkB"/>
    <property type="match status" value="1"/>
</dbReference>
<feature type="domain" description="Carbohydrate kinase PfkB" evidence="3">
    <location>
        <begin position="195"/>
        <end position="494"/>
    </location>
</feature>
<evidence type="ECO:0000313" key="5">
    <source>
        <dbReference type="EMBL" id="MDI6448132.1"/>
    </source>
</evidence>
<dbReference type="InterPro" id="IPR014729">
    <property type="entry name" value="Rossmann-like_a/b/a_fold"/>
</dbReference>
<evidence type="ECO:0000259" key="4">
    <source>
        <dbReference type="Pfam" id="PF01467"/>
    </source>
</evidence>
<keyword evidence="5" id="KW-0418">Kinase</keyword>
<dbReference type="GO" id="GO:0033786">
    <property type="term" value="F:heptose-1-phosphate adenylyltransferase activity"/>
    <property type="evidence" value="ECO:0007669"/>
    <property type="project" value="TreeGrafter"/>
</dbReference>
<evidence type="ECO:0000259" key="3">
    <source>
        <dbReference type="Pfam" id="PF00294"/>
    </source>
</evidence>
<dbReference type="Gene3D" id="3.40.50.620">
    <property type="entry name" value="HUPs"/>
    <property type="match status" value="1"/>
</dbReference>
<comment type="caution">
    <text evidence="5">The sequence shown here is derived from an EMBL/GenBank/DDBJ whole genome shotgun (WGS) entry which is preliminary data.</text>
</comment>
<dbReference type="RefSeq" id="WP_349243542.1">
    <property type="nucleotide sequence ID" value="NZ_JASCXX010000003.1"/>
</dbReference>
<dbReference type="PANTHER" id="PTHR46969:SF1">
    <property type="entry name" value="BIFUNCTIONAL PROTEIN HLDE"/>
    <property type="match status" value="1"/>
</dbReference>
<dbReference type="GO" id="GO:0005829">
    <property type="term" value="C:cytosol"/>
    <property type="evidence" value="ECO:0007669"/>
    <property type="project" value="TreeGrafter"/>
</dbReference>
<dbReference type="SUPFAM" id="SSF52374">
    <property type="entry name" value="Nucleotidylyl transferase"/>
    <property type="match status" value="1"/>
</dbReference>
<evidence type="ECO:0000256" key="1">
    <source>
        <dbReference type="ARBA" id="ARBA00023268"/>
    </source>
</evidence>
<evidence type="ECO:0000256" key="2">
    <source>
        <dbReference type="ARBA" id="ARBA00023277"/>
    </source>
</evidence>
<protein>
    <submittedName>
        <fullName evidence="5">PfkB family carbohydrate kinase</fullName>
    </submittedName>
</protein>
<name>A0AAW6TR36_9BACT</name>
<dbReference type="EMBL" id="JASCXX010000003">
    <property type="protein sequence ID" value="MDI6448132.1"/>
    <property type="molecule type" value="Genomic_DNA"/>
</dbReference>
<dbReference type="NCBIfam" id="TIGR00125">
    <property type="entry name" value="cyt_tran_rel"/>
    <property type="match status" value="1"/>
</dbReference>
<gene>
    <name evidence="5" type="ORF">QJ522_03660</name>
</gene>
<reference evidence="5" key="1">
    <citation type="submission" date="2023-05" db="EMBL/GenBank/DDBJ databases">
        <title>Anaerotaeda fermentans gen. nov., sp. nov., a novel anaerobic planctomycete of the new family within the order Sedimentisphaerales isolated from Taman Peninsula, Russia.</title>
        <authorList>
            <person name="Khomyakova M.A."/>
            <person name="Merkel A.Y."/>
            <person name="Slobodkin A.I."/>
        </authorList>
    </citation>
    <scope>NUCLEOTIDE SEQUENCE</scope>
    <source>
        <strain evidence="5">M17dextr</strain>
    </source>
</reference>
<dbReference type="InterPro" id="IPR029056">
    <property type="entry name" value="Ribokinase-like"/>
</dbReference>
<keyword evidence="2" id="KW-0119">Carbohydrate metabolism</keyword>
<dbReference type="GO" id="GO:0033785">
    <property type="term" value="F:heptose 7-phosphate kinase activity"/>
    <property type="evidence" value="ECO:0007669"/>
    <property type="project" value="TreeGrafter"/>
</dbReference>
<sequence>MTQNHKIHTLGELPEVLGRHRDKGRRIVHCHGVFDLLHIGHIRYFEQARSFGDVLVVTLTPDQYVDKGDKRPAFPERLRAEAIASLSVVDYVAVNEWPTAEQTLRCLKPDVYVKGSDFKSVDADRTGKLALEEGVCRELGIELRFTQDIVFSSTSLINRFFSSFSRELQDYLDLFRRRYSLDRVLEIVDEMARLKVLLVGDVIVDEYCYCSPLGASSKSPVLAVRRNSVDCFAGGVLAVANHLANFADQVTLLTVLGDRDDYRDLIVSALHPRVRPQFWIQDNAPTLVKRRYLDGYTLHKLLEVYNMDDSGLSADKDGQMCSTVRAQAPQHDMVVAADFGHGAVSSSLSQSLVEHAPFLAVNTQVNAGNAAMHTISKYARADYISLTERELRLDCRDQKTDLRPLGCQTAARFHSEALAVTKGRQGACLCGPDGAFVVVPAFASKAVDSVGSGDAFFAISSLAIRLGAPFEIAGFLGNVAGALAVQIIGNQKAIDKASLTKYITSLLK</sequence>
<dbReference type="AlphaFoldDB" id="A0AAW6TR36"/>
<dbReference type="Pfam" id="PF01467">
    <property type="entry name" value="CTP_transf_like"/>
    <property type="match status" value="1"/>
</dbReference>
<organism evidence="5 6">
    <name type="scientific">Anaerobaca lacustris</name>
    <dbReference type="NCBI Taxonomy" id="3044600"/>
    <lineage>
        <taxon>Bacteria</taxon>
        <taxon>Pseudomonadati</taxon>
        <taxon>Planctomycetota</taxon>
        <taxon>Phycisphaerae</taxon>
        <taxon>Sedimentisphaerales</taxon>
        <taxon>Anaerobacaceae</taxon>
        <taxon>Anaerobaca</taxon>
    </lineage>
</organism>
<proteinExistence type="predicted"/>
<keyword evidence="6" id="KW-1185">Reference proteome</keyword>
<accession>A0AAW6TR36</accession>
<dbReference type="SUPFAM" id="SSF53613">
    <property type="entry name" value="Ribokinase-like"/>
    <property type="match status" value="1"/>
</dbReference>
<dbReference type="Proteomes" id="UP001431776">
    <property type="component" value="Unassembled WGS sequence"/>
</dbReference>
<keyword evidence="1" id="KW-0511">Multifunctional enzyme</keyword>
<feature type="domain" description="Cytidyltransferase-like" evidence="4">
    <location>
        <begin position="31"/>
        <end position="120"/>
    </location>
</feature>
<dbReference type="InterPro" id="IPR004821">
    <property type="entry name" value="Cyt_trans-like"/>
</dbReference>
<dbReference type="PANTHER" id="PTHR46969">
    <property type="entry name" value="BIFUNCTIONAL PROTEIN HLDE"/>
    <property type="match status" value="1"/>
</dbReference>
<dbReference type="Gene3D" id="3.40.1190.20">
    <property type="match status" value="1"/>
</dbReference>
<evidence type="ECO:0000313" key="6">
    <source>
        <dbReference type="Proteomes" id="UP001431776"/>
    </source>
</evidence>